<feature type="region of interest" description="Disordered" evidence="1">
    <location>
        <begin position="1"/>
        <end position="22"/>
    </location>
</feature>
<accession>A0A915L7V9</accession>
<dbReference type="WBParaSite" id="nRc.2.0.1.t47200-RA">
    <property type="protein sequence ID" value="nRc.2.0.1.t47200-RA"/>
    <property type="gene ID" value="nRc.2.0.1.g47200"/>
</dbReference>
<evidence type="ECO:0000256" key="2">
    <source>
        <dbReference type="SAM" id="Phobius"/>
    </source>
</evidence>
<evidence type="ECO:0000313" key="4">
    <source>
        <dbReference type="WBParaSite" id="nRc.2.0.1.t47200-RA"/>
    </source>
</evidence>
<keyword evidence="3" id="KW-1185">Reference proteome</keyword>
<evidence type="ECO:0000313" key="3">
    <source>
        <dbReference type="Proteomes" id="UP000887565"/>
    </source>
</evidence>
<evidence type="ECO:0000256" key="1">
    <source>
        <dbReference type="SAM" id="MobiDB-lite"/>
    </source>
</evidence>
<keyword evidence="2" id="KW-1133">Transmembrane helix</keyword>
<dbReference type="AlphaFoldDB" id="A0A915L7V9"/>
<organism evidence="3 4">
    <name type="scientific">Romanomermis culicivorax</name>
    <name type="common">Nematode worm</name>
    <dbReference type="NCBI Taxonomy" id="13658"/>
    <lineage>
        <taxon>Eukaryota</taxon>
        <taxon>Metazoa</taxon>
        <taxon>Ecdysozoa</taxon>
        <taxon>Nematoda</taxon>
        <taxon>Enoplea</taxon>
        <taxon>Dorylaimia</taxon>
        <taxon>Mermithida</taxon>
        <taxon>Mermithoidea</taxon>
        <taxon>Mermithidae</taxon>
        <taxon>Romanomermis</taxon>
    </lineage>
</organism>
<reference evidence="4" key="1">
    <citation type="submission" date="2022-11" db="UniProtKB">
        <authorList>
            <consortium name="WormBaseParasite"/>
        </authorList>
    </citation>
    <scope>IDENTIFICATION</scope>
</reference>
<keyword evidence="2" id="KW-0472">Membrane</keyword>
<keyword evidence="2" id="KW-0812">Transmembrane</keyword>
<proteinExistence type="predicted"/>
<sequence length="96" mass="10714">MANKSGPQTNWQANARNYSNQRPTRTDTRGIVTIFAAGLVCVSLILIILVFVVMCTVHSTPELFLNAVPTDQYKKMPTRKYLYIGCAFSPLTSNFP</sequence>
<name>A0A915L7V9_ROMCU</name>
<feature type="transmembrane region" description="Helical" evidence="2">
    <location>
        <begin position="31"/>
        <end position="54"/>
    </location>
</feature>
<protein>
    <submittedName>
        <fullName evidence="4">Uncharacterized protein</fullName>
    </submittedName>
</protein>
<dbReference type="Proteomes" id="UP000887565">
    <property type="component" value="Unplaced"/>
</dbReference>